<protein>
    <submittedName>
        <fullName evidence="1">Uncharacterized protein</fullName>
    </submittedName>
</protein>
<gene>
    <name evidence="1" type="ORF">NCTC11388_00092</name>
</gene>
<proteinExistence type="predicted"/>
<sequence length="65" mass="7575">MGKGADGNNYQHIRPHSGLYLLVPLRNYRLVNPNLVKPKSTTILTYPETYSKQAETRRAKQKKYR</sequence>
<name>A0A380B970_SPHSI</name>
<organism evidence="1 2">
    <name type="scientific">Sphingobacterium spiritivorum</name>
    <name type="common">Flavobacterium spiritivorum</name>
    <dbReference type="NCBI Taxonomy" id="258"/>
    <lineage>
        <taxon>Bacteria</taxon>
        <taxon>Pseudomonadati</taxon>
        <taxon>Bacteroidota</taxon>
        <taxon>Sphingobacteriia</taxon>
        <taxon>Sphingobacteriales</taxon>
        <taxon>Sphingobacteriaceae</taxon>
        <taxon>Sphingobacterium</taxon>
    </lineage>
</organism>
<dbReference type="Proteomes" id="UP000254893">
    <property type="component" value="Unassembled WGS sequence"/>
</dbReference>
<reference evidence="1 2" key="1">
    <citation type="submission" date="2018-06" db="EMBL/GenBank/DDBJ databases">
        <authorList>
            <consortium name="Pathogen Informatics"/>
            <person name="Doyle S."/>
        </authorList>
    </citation>
    <scope>NUCLEOTIDE SEQUENCE [LARGE SCALE GENOMIC DNA]</scope>
    <source>
        <strain evidence="1 2">NCTC11388</strain>
    </source>
</reference>
<evidence type="ECO:0000313" key="2">
    <source>
        <dbReference type="Proteomes" id="UP000254893"/>
    </source>
</evidence>
<dbReference type="AlphaFoldDB" id="A0A380B970"/>
<dbReference type="EMBL" id="UGYW01000001">
    <property type="protein sequence ID" value="SUI96694.1"/>
    <property type="molecule type" value="Genomic_DNA"/>
</dbReference>
<evidence type="ECO:0000313" key="1">
    <source>
        <dbReference type="EMBL" id="SUI96694.1"/>
    </source>
</evidence>
<accession>A0A380B970</accession>